<evidence type="ECO:0000313" key="3">
    <source>
        <dbReference type="WBParaSite" id="PSU_v2.g19921.t1"/>
    </source>
</evidence>
<reference evidence="3" key="1">
    <citation type="submission" date="2022-11" db="UniProtKB">
        <authorList>
            <consortium name="WormBaseParasite"/>
        </authorList>
    </citation>
    <scope>IDENTIFICATION</scope>
</reference>
<dbReference type="Proteomes" id="UP000887577">
    <property type="component" value="Unplaced"/>
</dbReference>
<accession>A0A914YHW6</accession>
<name>A0A914YHW6_9BILA</name>
<keyword evidence="2" id="KW-1185">Reference proteome</keyword>
<feature type="signal peptide" evidence="1">
    <location>
        <begin position="1"/>
        <end position="20"/>
    </location>
</feature>
<keyword evidence="1" id="KW-0732">Signal</keyword>
<protein>
    <submittedName>
        <fullName evidence="3">Secreted protein</fullName>
    </submittedName>
</protein>
<dbReference type="AlphaFoldDB" id="A0A914YHW6"/>
<evidence type="ECO:0000313" key="2">
    <source>
        <dbReference type="Proteomes" id="UP000887577"/>
    </source>
</evidence>
<dbReference type="WBParaSite" id="PSU_v2.g19921.t1">
    <property type="protein sequence ID" value="PSU_v2.g19921.t1"/>
    <property type="gene ID" value="PSU_v2.g19921"/>
</dbReference>
<evidence type="ECO:0000256" key="1">
    <source>
        <dbReference type="SAM" id="SignalP"/>
    </source>
</evidence>
<feature type="chain" id="PRO_5037687632" evidence="1">
    <location>
        <begin position="21"/>
        <end position="77"/>
    </location>
</feature>
<organism evidence="2 3">
    <name type="scientific">Panagrolaimus superbus</name>
    <dbReference type="NCBI Taxonomy" id="310955"/>
    <lineage>
        <taxon>Eukaryota</taxon>
        <taxon>Metazoa</taxon>
        <taxon>Ecdysozoa</taxon>
        <taxon>Nematoda</taxon>
        <taxon>Chromadorea</taxon>
        <taxon>Rhabditida</taxon>
        <taxon>Tylenchina</taxon>
        <taxon>Panagrolaimomorpha</taxon>
        <taxon>Panagrolaimoidea</taxon>
        <taxon>Panagrolaimidae</taxon>
        <taxon>Panagrolaimus</taxon>
    </lineage>
</organism>
<proteinExistence type="predicted"/>
<sequence>MRSTLRLAVAFGCIVAFAFAVNDKELTGEEKITNTEEPQYWQAILGDICQLPGFPRATGDPQRYVECVKQNLDTGDR</sequence>